<evidence type="ECO:0000313" key="3">
    <source>
        <dbReference type="Proteomes" id="UP000620124"/>
    </source>
</evidence>
<gene>
    <name evidence="2" type="ORF">MVEN_01961700</name>
</gene>
<dbReference type="OrthoDB" id="3066663at2759"/>
<feature type="region of interest" description="Disordered" evidence="1">
    <location>
        <begin position="1"/>
        <end position="43"/>
    </location>
</feature>
<evidence type="ECO:0000256" key="1">
    <source>
        <dbReference type="SAM" id="MobiDB-lite"/>
    </source>
</evidence>
<organism evidence="2 3">
    <name type="scientific">Mycena venus</name>
    <dbReference type="NCBI Taxonomy" id="2733690"/>
    <lineage>
        <taxon>Eukaryota</taxon>
        <taxon>Fungi</taxon>
        <taxon>Dikarya</taxon>
        <taxon>Basidiomycota</taxon>
        <taxon>Agaricomycotina</taxon>
        <taxon>Agaricomycetes</taxon>
        <taxon>Agaricomycetidae</taxon>
        <taxon>Agaricales</taxon>
        <taxon>Marasmiineae</taxon>
        <taxon>Mycenaceae</taxon>
        <taxon>Mycena</taxon>
    </lineage>
</organism>
<feature type="compositionally biased region" description="Low complexity" evidence="1">
    <location>
        <begin position="32"/>
        <end position="43"/>
    </location>
</feature>
<feature type="region of interest" description="Disordered" evidence="1">
    <location>
        <begin position="60"/>
        <end position="106"/>
    </location>
</feature>
<protein>
    <submittedName>
        <fullName evidence="2">Uncharacterized protein</fullName>
    </submittedName>
</protein>
<name>A0A8H6XFX4_9AGAR</name>
<comment type="caution">
    <text evidence="2">The sequence shown here is derived from an EMBL/GenBank/DDBJ whole genome shotgun (WGS) entry which is preliminary data.</text>
</comment>
<reference evidence="2" key="1">
    <citation type="submission" date="2020-05" db="EMBL/GenBank/DDBJ databases">
        <title>Mycena genomes resolve the evolution of fungal bioluminescence.</title>
        <authorList>
            <person name="Tsai I.J."/>
        </authorList>
    </citation>
    <scope>NUCLEOTIDE SEQUENCE</scope>
    <source>
        <strain evidence="2">CCC161011</strain>
    </source>
</reference>
<feature type="region of interest" description="Disordered" evidence="1">
    <location>
        <begin position="137"/>
        <end position="167"/>
    </location>
</feature>
<feature type="compositionally biased region" description="Polar residues" evidence="1">
    <location>
        <begin position="1"/>
        <end position="14"/>
    </location>
</feature>
<dbReference type="Proteomes" id="UP000620124">
    <property type="component" value="Unassembled WGS sequence"/>
</dbReference>
<sequence length="182" mass="19948">MPIDTATQLPNNNGGDAVSVGEGRGPDDADRSPPSLSPQQQAQLAALLRFRPSSRDVISGIAPHVFDDHRASPRSRSRRRRRTSSPSPERRRRSGSPAPHRSPLRLSAVISVDDHGAIVQHKGEENVVLEVYTTPAHAPLPASLPFPPKSISSPSPDRNTNKPKRSSFRIDLVLKTLVFRRK</sequence>
<feature type="compositionally biased region" description="Basic residues" evidence="1">
    <location>
        <begin position="72"/>
        <end position="83"/>
    </location>
</feature>
<proteinExistence type="predicted"/>
<dbReference type="EMBL" id="JACAZI010000019">
    <property type="protein sequence ID" value="KAF7340418.1"/>
    <property type="molecule type" value="Genomic_DNA"/>
</dbReference>
<keyword evidence="3" id="KW-1185">Reference proteome</keyword>
<evidence type="ECO:0000313" key="2">
    <source>
        <dbReference type="EMBL" id="KAF7340418.1"/>
    </source>
</evidence>
<dbReference type="AlphaFoldDB" id="A0A8H6XFX4"/>
<accession>A0A8H6XFX4</accession>